<dbReference type="PANTHER" id="PTHR11895:SF7">
    <property type="entry name" value="GLUTAMYL-TRNA(GLN) AMIDOTRANSFERASE SUBUNIT A, MITOCHONDRIAL"/>
    <property type="match status" value="1"/>
</dbReference>
<dbReference type="InterPro" id="IPR000120">
    <property type="entry name" value="Amidase"/>
</dbReference>
<dbReference type="InterPro" id="IPR023631">
    <property type="entry name" value="Amidase_dom"/>
</dbReference>
<dbReference type="Proteomes" id="UP001499882">
    <property type="component" value="Unassembled WGS sequence"/>
</dbReference>
<comment type="similarity">
    <text evidence="1">Belongs to the amidase family.</text>
</comment>
<evidence type="ECO:0000313" key="3">
    <source>
        <dbReference type="EMBL" id="GAA4751469.1"/>
    </source>
</evidence>
<dbReference type="InterPro" id="IPR036928">
    <property type="entry name" value="AS_sf"/>
</dbReference>
<proteinExistence type="inferred from homology"/>
<accession>A0ABP8ZB65</accession>
<evidence type="ECO:0000259" key="2">
    <source>
        <dbReference type="Pfam" id="PF01425"/>
    </source>
</evidence>
<evidence type="ECO:0000313" key="4">
    <source>
        <dbReference type="Proteomes" id="UP001499882"/>
    </source>
</evidence>
<dbReference type="SUPFAM" id="SSF75304">
    <property type="entry name" value="Amidase signature (AS) enzymes"/>
    <property type="match status" value="1"/>
</dbReference>
<dbReference type="Gene3D" id="3.90.1300.10">
    <property type="entry name" value="Amidase signature (AS) domain"/>
    <property type="match status" value="1"/>
</dbReference>
<gene>
    <name evidence="3" type="ORF">GCM10023350_40950</name>
</gene>
<name>A0ABP8ZB65_9ACTN</name>
<dbReference type="EMBL" id="BAABKN010000026">
    <property type="protein sequence ID" value="GAA4751469.1"/>
    <property type="molecule type" value="Genomic_DNA"/>
</dbReference>
<evidence type="ECO:0000256" key="1">
    <source>
        <dbReference type="ARBA" id="ARBA00009199"/>
    </source>
</evidence>
<sequence>MAKNLAGRGDEAGPVASVSRFLERIEDVNESINAFCSIVSAEVLQRDASESLARWRSGTELSPLDGVLVSVKDTIAQRGQACRLGSEGRPDVPATTNAPAMEKLLAAGMIIVGRTTMPDHGIKATTHGGLHGTARNPWDPALTPGGSSGGGAASVAAGLTRIAVGSDGGGSLRIPAAFCGIVGFKPTHGRVPVTPGGPFDDIGHQGPLAASVREAAALLDVISHPAAPRTAPMVQGIDLSGLSYTVWQTDTIVDPAIQEGIDRTVATLAVLGGADVPRAANDLDRARALNAWEFTFRSGAAAAVQAMPPGAKMDPSLADLARIGASFTDHDRQAARDDRASVRRSVDELFHQVDILVSPVTATLPFAVGHDVPPGSDLTYFHEWSPWTHPFNVTGNPAISIPTGLSDSGLPTAVHLVAGRGRDGLLLQVAAQLEAALGAPPLPDLS</sequence>
<protein>
    <submittedName>
        <fullName evidence="3">Amidase</fullName>
    </submittedName>
</protein>
<organism evidence="3 4">
    <name type="scientific">Nocardioides endophyticus</name>
    <dbReference type="NCBI Taxonomy" id="1353775"/>
    <lineage>
        <taxon>Bacteria</taxon>
        <taxon>Bacillati</taxon>
        <taxon>Actinomycetota</taxon>
        <taxon>Actinomycetes</taxon>
        <taxon>Propionibacteriales</taxon>
        <taxon>Nocardioidaceae</taxon>
        <taxon>Nocardioides</taxon>
    </lineage>
</organism>
<dbReference type="PANTHER" id="PTHR11895">
    <property type="entry name" value="TRANSAMIDASE"/>
    <property type="match status" value="1"/>
</dbReference>
<reference evidence="4" key="1">
    <citation type="journal article" date="2019" name="Int. J. Syst. Evol. Microbiol.">
        <title>The Global Catalogue of Microorganisms (GCM) 10K type strain sequencing project: providing services to taxonomists for standard genome sequencing and annotation.</title>
        <authorList>
            <consortium name="The Broad Institute Genomics Platform"/>
            <consortium name="The Broad Institute Genome Sequencing Center for Infectious Disease"/>
            <person name="Wu L."/>
            <person name="Ma J."/>
        </authorList>
    </citation>
    <scope>NUCLEOTIDE SEQUENCE [LARGE SCALE GENOMIC DNA]</scope>
    <source>
        <strain evidence="4">JCM 18532</strain>
    </source>
</reference>
<keyword evidence="4" id="KW-1185">Reference proteome</keyword>
<dbReference type="InterPro" id="IPR020556">
    <property type="entry name" value="Amidase_CS"/>
</dbReference>
<dbReference type="Pfam" id="PF01425">
    <property type="entry name" value="Amidase"/>
    <property type="match status" value="1"/>
</dbReference>
<feature type="domain" description="Amidase" evidence="2">
    <location>
        <begin position="17"/>
        <end position="427"/>
    </location>
</feature>
<dbReference type="PROSITE" id="PS00571">
    <property type="entry name" value="AMIDASES"/>
    <property type="match status" value="1"/>
</dbReference>
<comment type="caution">
    <text evidence="3">The sequence shown here is derived from an EMBL/GenBank/DDBJ whole genome shotgun (WGS) entry which is preliminary data.</text>
</comment>